<reference evidence="8 9" key="2">
    <citation type="journal article" date="2023" name="Mol. Biol. Evol.">
        <title>Genomics of Secondarily Temperate Adaptation in the Only Non-Antarctic Icefish.</title>
        <authorList>
            <person name="Rivera-Colon A.G."/>
            <person name="Rayamajhi N."/>
            <person name="Minhas B.F."/>
            <person name="Madrigal G."/>
            <person name="Bilyk K.T."/>
            <person name="Yoon V."/>
            <person name="Hune M."/>
            <person name="Gregory S."/>
            <person name="Cheng C.H.C."/>
            <person name="Catchen J.M."/>
        </authorList>
    </citation>
    <scope>NUCLEOTIDE SEQUENCE [LARGE SCALE GENOMIC DNA]</scope>
    <source>
        <strain evidence="8">JMC-PN-2008</strain>
    </source>
</reference>
<accession>A0AAN7WQP7</accession>
<reference evidence="8 9" key="1">
    <citation type="journal article" date="2023" name="Genes (Basel)">
        <title>Chromosome-Level Genome Assembly and Circadian Gene Repertoire of the Patagonia Blennie Eleginops maclovinus-The Closest Ancestral Proxy of Antarctic Cryonotothenioids.</title>
        <authorList>
            <person name="Cheng C.C."/>
            <person name="Rivera-Colon A.G."/>
            <person name="Minhas B.F."/>
            <person name="Wilson L."/>
            <person name="Rayamajhi N."/>
            <person name="Vargas-Chacoff L."/>
            <person name="Catchen J.M."/>
        </authorList>
    </citation>
    <scope>NUCLEOTIDE SEQUENCE [LARGE SCALE GENOMIC DNA]</scope>
    <source>
        <strain evidence="8">JMC-PN-2008</strain>
    </source>
</reference>
<keyword evidence="5" id="KW-0862">Zinc</keyword>
<evidence type="ECO:0000256" key="2">
    <source>
        <dbReference type="ARBA" id="ARBA00022723"/>
    </source>
</evidence>
<name>A0AAN7WQP7_ELEMC</name>
<dbReference type="GO" id="GO:0000981">
    <property type="term" value="F:DNA-binding transcription factor activity, RNA polymerase II-specific"/>
    <property type="evidence" value="ECO:0007669"/>
    <property type="project" value="TreeGrafter"/>
</dbReference>
<keyword evidence="4" id="KW-0863">Zinc-finger</keyword>
<dbReference type="AlphaFoldDB" id="A0AAN7WQP7"/>
<dbReference type="PANTHER" id="PTHR45718">
    <property type="entry name" value="TRANSCRIPTIONAL ACTIVATOR CUBITUS INTERRUPTUS"/>
    <property type="match status" value="1"/>
</dbReference>
<dbReference type="EMBL" id="JAUZQC010000026">
    <property type="protein sequence ID" value="KAK5847455.1"/>
    <property type="molecule type" value="Genomic_DNA"/>
</dbReference>
<evidence type="ECO:0000256" key="6">
    <source>
        <dbReference type="ARBA" id="ARBA00023242"/>
    </source>
</evidence>
<proteinExistence type="predicted"/>
<keyword evidence="9" id="KW-1185">Reference proteome</keyword>
<dbReference type="GO" id="GO:0008270">
    <property type="term" value="F:zinc ion binding"/>
    <property type="evidence" value="ECO:0007669"/>
    <property type="project" value="UniProtKB-KW"/>
</dbReference>
<protein>
    <submittedName>
        <fullName evidence="8">Uncharacterized protein</fullName>
    </submittedName>
</protein>
<evidence type="ECO:0000256" key="4">
    <source>
        <dbReference type="ARBA" id="ARBA00022771"/>
    </source>
</evidence>
<evidence type="ECO:0000313" key="8">
    <source>
        <dbReference type="EMBL" id="KAK5847455.1"/>
    </source>
</evidence>
<evidence type="ECO:0000313" key="9">
    <source>
        <dbReference type="Proteomes" id="UP001346869"/>
    </source>
</evidence>
<comment type="subcellular location">
    <subcellularLocation>
        <location evidence="1">Nucleus</location>
    </subcellularLocation>
</comment>
<dbReference type="GO" id="GO:0005634">
    <property type="term" value="C:nucleus"/>
    <property type="evidence" value="ECO:0007669"/>
    <property type="project" value="UniProtKB-SubCell"/>
</dbReference>
<evidence type="ECO:0000256" key="5">
    <source>
        <dbReference type="ARBA" id="ARBA00022833"/>
    </source>
</evidence>
<organism evidence="8 9">
    <name type="scientific">Eleginops maclovinus</name>
    <name type="common">Patagonian blennie</name>
    <name type="synonym">Eleginus maclovinus</name>
    <dbReference type="NCBI Taxonomy" id="56733"/>
    <lineage>
        <taxon>Eukaryota</taxon>
        <taxon>Metazoa</taxon>
        <taxon>Chordata</taxon>
        <taxon>Craniata</taxon>
        <taxon>Vertebrata</taxon>
        <taxon>Euteleostomi</taxon>
        <taxon>Actinopterygii</taxon>
        <taxon>Neopterygii</taxon>
        <taxon>Teleostei</taxon>
        <taxon>Neoteleostei</taxon>
        <taxon>Acanthomorphata</taxon>
        <taxon>Eupercaria</taxon>
        <taxon>Perciformes</taxon>
        <taxon>Notothenioidei</taxon>
        <taxon>Eleginopidae</taxon>
        <taxon>Eleginops</taxon>
    </lineage>
</organism>
<gene>
    <name evidence="8" type="ORF">PBY51_016579</name>
</gene>
<dbReference type="InterPro" id="IPR043359">
    <property type="entry name" value="GLI-like"/>
</dbReference>
<feature type="region of interest" description="Disordered" evidence="7">
    <location>
        <begin position="247"/>
        <end position="267"/>
    </location>
</feature>
<sequence length="295" mass="31865">MDASKNCSRLQDRGNLAVLQQNQNFVSVHNNLSPNQQLMQNQVNTTRLNTEPGAIGFQSSHLSQCRLNRGVPTYDGNGEGNMLTATCKQEPVDMHFADAGFQPVQVKVEDCDESIMSSDQQNCCMNSQNPLRLQPMPPTGPRPLTRHLDVASALLHCSENWEDHALFYSGQIQVFGHNGNFDLVCPVVNVPPFESTAVSLDPGTARAPVDCSVAPAQIDFDCMLEDDDDHSSVMSGTLSPGLLQSLSRSSSRLTTPRNSATLPSVPAGTGNMAIGDMSSLLSALAEESRFLNAMS</sequence>
<evidence type="ECO:0000256" key="3">
    <source>
        <dbReference type="ARBA" id="ARBA00022737"/>
    </source>
</evidence>
<dbReference type="GO" id="GO:0007224">
    <property type="term" value="P:smoothened signaling pathway"/>
    <property type="evidence" value="ECO:0007669"/>
    <property type="project" value="TreeGrafter"/>
</dbReference>
<evidence type="ECO:0000256" key="7">
    <source>
        <dbReference type="SAM" id="MobiDB-lite"/>
    </source>
</evidence>
<dbReference type="GO" id="GO:0000978">
    <property type="term" value="F:RNA polymerase II cis-regulatory region sequence-specific DNA binding"/>
    <property type="evidence" value="ECO:0007669"/>
    <property type="project" value="TreeGrafter"/>
</dbReference>
<evidence type="ECO:0000256" key="1">
    <source>
        <dbReference type="ARBA" id="ARBA00004123"/>
    </source>
</evidence>
<feature type="compositionally biased region" description="Low complexity" evidence="7">
    <location>
        <begin position="247"/>
        <end position="259"/>
    </location>
</feature>
<comment type="caution">
    <text evidence="8">The sequence shown here is derived from an EMBL/GenBank/DDBJ whole genome shotgun (WGS) entry which is preliminary data.</text>
</comment>
<keyword evidence="2" id="KW-0479">Metal-binding</keyword>
<keyword evidence="3" id="KW-0677">Repeat</keyword>
<dbReference type="Proteomes" id="UP001346869">
    <property type="component" value="Unassembled WGS sequence"/>
</dbReference>
<keyword evidence="6" id="KW-0539">Nucleus</keyword>
<dbReference type="PANTHER" id="PTHR45718:SF6">
    <property type="entry name" value="ZINC FINGER PROTEIN GLI2"/>
    <property type="match status" value="1"/>
</dbReference>